<organism evidence="2 3">
    <name type="scientific">Cyphellophora attinorum</name>
    <dbReference type="NCBI Taxonomy" id="1664694"/>
    <lineage>
        <taxon>Eukaryota</taxon>
        <taxon>Fungi</taxon>
        <taxon>Dikarya</taxon>
        <taxon>Ascomycota</taxon>
        <taxon>Pezizomycotina</taxon>
        <taxon>Eurotiomycetes</taxon>
        <taxon>Chaetothyriomycetidae</taxon>
        <taxon>Chaetothyriales</taxon>
        <taxon>Cyphellophoraceae</taxon>
        <taxon>Cyphellophora</taxon>
    </lineage>
</organism>
<dbReference type="EMBL" id="LFJN01000005">
    <property type="protein sequence ID" value="KPI43260.1"/>
    <property type="molecule type" value="Genomic_DNA"/>
</dbReference>
<accession>A0A0N1HY84</accession>
<feature type="compositionally biased region" description="Basic and acidic residues" evidence="1">
    <location>
        <begin position="73"/>
        <end position="83"/>
    </location>
</feature>
<keyword evidence="3" id="KW-1185">Reference proteome</keyword>
<feature type="compositionally biased region" description="Acidic residues" evidence="1">
    <location>
        <begin position="619"/>
        <end position="628"/>
    </location>
</feature>
<evidence type="ECO:0000256" key="1">
    <source>
        <dbReference type="SAM" id="MobiDB-lite"/>
    </source>
</evidence>
<dbReference type="AlphaFoldDB" id="A0A0N1HY84"/>
<feature type="compositionally biased region" description="Basic residues" evidence="1">
    <location>
        <begin position="438"/>
        <end position="451"/>
    </location>
</feature>
<dbReference type="RefSeq" id="XP_018003223.1">
    <property type="nucleotide sequence ID" value="XM_018146959.1"/>
</dbReference>
<dbReference type="VEuPathDB" id="FungiDB:AB675_6653"/>
<reference evidence="2 3" key="1">
    <citation type="submission" date="2015-06" db="EMBL/GenBank/DDBJ databases">
        <title>Draft genome of the ant-associated black yeast Phialophora attae CBS 131958.</title>
        <authorList>
            <person name="Moreno L.F."/>
            <person name="Stielow B.J."/>
            <person name="de Hoog S."/>
            <person name="Vicente V.A."/>
            <person name="Weiss V.A."/>
            <person name="de Vries M."/>
            <person name="Cruz L.M."/>
            <person name="Souza E.M."/>
        </authorList>
    </citation>
    <scope>NUCLEOTIDE SEQUENCE [LARGE SCALE GENOMIC DNA]</scope>
    <source>
        <strain evidence="2 3">CBS 131958</strain>
    </source>
</reference>
<evidence type="ECO:0000313" key="2">
    <source>
        <dbReference type="EMBL" id="KPI43260.1"/>
    </source>
</evidence>
<name>A0A0N1HY84_9EURO</name>
<dbReference type="Proteomes" id="UP000038010">
    <property type="component" value="Unassembled WGS sequence"/>
</dbReference>
<feature type="region of interest" description="Disordered" evidence="1">
    <location>
        <begin position="431"/>
        <end position="463"/>
    </location>
</feature>
<gene>
    <name evidence="2" type="ORF">AB675_6653</name>
</gene>
<proteinExistence type="predicted"/>
<feature type="region of interest" description="Disordered" evidence="1">
    <location>
        <begin position="1"/>
        <end position="99"/>
    </location>
</feature>
<sequence length="628" mass="69120">MSTPRGSLRESSRSGSQAGNTNARTSAEDAENNRQIPHTGEPSAITTSTPPSTELPALSGPSGISAPASNEVAPERERSRVEEVSSNSQQTLSHTTRATSVPAQLLNQFDIVLAQQDIDTPARATSVPAQPIIQKGSELDASWLEKHSSLKPIREGLEQGVINKPDIDDATMDLVNWDMMDDEEERNQPGTTLDEQSSCRAETRDAYAAFSNANPIDPRLAAANSTLAPDAAQVSYAMGVRDKLAPNARATYEALEDEARKLPKPPKRWDSTINLQNLEIVASQDKPFVPTPAIERPPGKWWPAIPTDANFDPFSEPIAAGPRGIEPTNLVAERPTLLNADPVYSTNFSRQGAANPRPDWMINPQERADLVRGISNLEREIAARPPATQAIFSDIPDFPASTPGDDFMGVQRDLFHDSDEDELIAMRERIRAEDARHVQPKKKATPAKKQTKKEEAADEASDDSFPAEVFVFDEVKYDTGSKGPFTYLSTVFVPIAKGRKPQDIIDYCMEQLAEKQELMTAPEEQEKKEKKIVGQIALWEAYMKNDDDVEEDAEEAKKGWHSATIAGMQGYHELRKETGKGPGFGRVGDYVDVKVLLWRRFQAQKARKARAAKVPDRGDGEEDVEMGG</sequence>
<evidence type="ECO:0000313" key="3">
    <source>
        <dbReference type="Proteomes" id="UP000038010"/>
    </source>
</evidence>
<feature type="region of interest" description="Disordered" evidence="1">
    <location>
        <begin position="607"/>
        <end position="628"/>
    </location>
</feature>
<feature type="compositionally biased region" description="Polar residues" evidence="1">
    <location>
        <begin position="87"/>
        <end position="99"/>
    </location>
</feature>
<protein>
    <submittedName>
        <fullName evidence="2">Uncharacterized protein</fullName>
    </submittedName>
</protein>
<comment type="caution">
    <text evidence="2">The sequence shown here is derived from an EMBL/GenBank/DDBJ whole genome shotgun (WGS) entry which is preliminary data.</text>
</comment>
<dbReference type="GeneID" id="28738839"/>